<gene>
    <name evidence="1" type="ORF">DQX05_06280</name>
</gene>
<accession>A0A3A3GLW2</accession>
<comment type="caution">
    <text evidence="1">The sequence shown here is derived from an EMBL/GenBank/DDBJ whole genome shotgun (WGS) entry which is preliminary data.</text>
</comment>
<evidence type="ECO:0000313" key="1">
    <source>
        <dbReference type="EMBL" id="RJG25679.1"/>
    </source>
</evidence>
<protein>
    <submittedName>
        <fullName evidence="1">Dehydrogenase</fullName>
    </submittedName>
</protein>
<sequence length="103" mass="12184">MKTPRQRHNAALPTARGIRRACSNELYRTIKRMNVWIPEDKRKEGEELYYRKVIGNLIWIHENHANRKKLSDWWDEAVCEELAALWEVDTNKLSASFRQAFGG</sequence>
<dbReference type="OrthoDB" id="2633577at2"/>
<name>A0A3A3GLW2_PANTH</name>
<dbReference type="AlphaFoldDB" id="A0A3A3GLW2"/>
<dbReference type="EMBL" id="QYZD01000003">
    <property type="protein sequence ID" value="RJG25679.1"/>
    <property type="molecule type" value="Genomic_DNA"/>
</dbReference>
<dbReference type="Proteomes" id="UP000266177">
    <property type="component" value="Unassembled WGS sequence"/>
</dbReference>
<reference evidence="1 2" key="1">
    <citation type="submission" date="2018-09" db="EMBL/GenBank/DDBJ databases">
        <title>Paenibacillus SK2017-BO5.</title>
        <authorList>
            <person name="Piskunova J.V."/>
            <person name="Dubiley S.A."/>
            <person name="Severinov K.V."/>
        </authorList>
    </citation>
    <scope>NUCLEOTIDE SEQUENCE [LARGE SCALE GENOMIC DNA]</scope>
    <source>
        <strain evidence="1 2">BO5</strain>
    </source>
</reference>
<proteinExistence type="predicted"/>
<evidence type="ECO:0000313" key="2">
    <source>
        <dbReference type="Proteomes" id="UP000266177"/>
    </source>
</evidence>
<organism evidence="1 2">
    <name type="scientific">Paenibacillus thiaminolyticus</name>
    <name type="common">Bacillus thiaminolyticus</name>
    <dbReference type="NCBI Taxonomy" id="49283"/>
    <lineage>
        <taxon>Bacteria</taxon>
        <taxon>Bacillati</taxon>
        <taxon>Bacillota</taxon>
        <taxon>Bacilli</taxon>
        <taxon>Bacillales</taxon>
        <taxon>Paenibacillaceae</taxon>
        <taxon>Paenibacillus</taxon>
    </lineage>
</organism>
<dbReference type="RefSeq" id="WP_119791920.1">
    <property type="nucleotide sequence ID" value="NZ_QYZD01000003.1"/>
</dbReference>